<reference evidence="1 2" key="1">
    <citation type="journal article" date="2019" name="Commun. Biol.">
        <title>The bagworm genome reveals a unique fibroin gene that provides high tensile strength.</title>
        <authorList>
            <person name="Kono N."/>
            <person name="Nakamura H."/>
            <person name="Ohtoshi R."/>
            <person name="Tomita M."/>
            <person name="Numata K."/>
            <person name="Arakawa K."/>
        </authorList>
    </citation>
    <scope>NUCLEOTIDE SEQUENCE [LARGE SCALE GENOMIC DNA]</scope>
</reference>
<dbReference type="EMBL" id="BGZK01000216">
    <property type="protein sequence ID" value="GBP29159.1"/>
    <property type="molecule type" value="Genomic_DNA"/>
</dbReference>
<evidence type="ECO:0000313" key="2">
    <source>
        <dbReference type="Proteomes" id="UP000299102"/>
    </source>
</evidence>
<organism evidence="1 2">
    <name type="scientific">Eumeta variegata</name>
    <name type="common">Bagworm moth</name>
    <name type="synonym">Eumeta japonica</name>
    <dbReference type="NCBI Taxonomy" id="151549"/>
    <lineage>
        <taxon>Eukaryota</taxon>
        <taxon>Metazoa</taxon>
        <taxon>Ecdysozoa</taxon>
        <taxon>Arthropoda</taxon>
        <taxon>Hexapoda</taxon>
        <taxon>Insecta</taxon>
        <taxon>Pterygota</taxon>
        <taxon>Neoptera</taxon>
        <taxon>Endopterygota</taxon>
        <taxon>Lepidoptera</taxon>
        <taxon>Glossata</taxon>
        <taxon>Ditrysia</taxon>
        <taxon>Tineoidea</taxon>
        <taxon>Psychidae</taxon>
        <taxon>Oiketicinae</taxon>
        <taxon>Eumeta</taxon>
    </lineage>
</organism>
<evidence type="ECO:0000313" key="1">
    <source>
        <dbReference type="EMBL" id="GBP29159.1"/>
    </source>
</evidence>
<dbReference type="AlphaFoldDB" id="A0A4C1US62"/>
<protein>
    <submittedName>
        <fullName evidence="1">Uncharacterized protein</fullName>
    </submittedName>
</protein>
<gene>
    <name evidence="1" type="ORF">EVAR_17697_1</name>
</gene>
<sequence length="170" mass="18822">MPRGGPCVAVSRPRDMHNCFWLNGENCTGGPSVTRWSPPSMYPRNPGRVKSASSASWEGIRYLMAGNRVWRGEVEGEMDLAANLITHEDEQDHTFIENKRAVAVSGIAFVQLLRIPVVHSSLHDVVFLPKKLALPKSGTALGLLYDWKRPWVAVIAHCGGSYARVVLEML</sequence>
<keyword evidence="2" id="KW-1185">Reference proteome</keyword>
<proteinExistence type="predicted"/>
<name>A0A4C1US62_EUMVA</name>
<comment type="caution">
    <text evidence="1">The sequence shown here is derived from an EMBL/GenBank/DDBJ whole genome shotgun (WGS) entry which is preliminary data.</text>
</comment>
<dbReference type="Proteomes" id="UP000299102">
    <property type="component" value="Unassembled WGS sequence"/>
</dbReference>
<accession>A0A4C1US62</accession>